<dbReference type="Proteomes" id="UP000256520">
    <property type="component" value="Unassembled WGS sequence"/>
</dbReference>
<gene>
    <name evidence="2" type="ORF">CWR45_01065</name>
</gene>
<sequence length="64" mass="7580">MFKSEIVNRIISLVVFLIIVFFALFNNNNIVSDPIFWSIVFVFTAFHFYGIIYSLKKQRNDSLE</sequence>
<name>A0A3D8Q356_9BACI</name>
<organism evidence="2 3">
    <name type="scientific">Oceanobacillus chungangensis</name>
    <dbReference type="NCBI Taxonomy" id="1229152"/>
    <lineage>
        <taxon>Bacteria</taxon>
        <taxon>Bacillati</taxon>
        <taxon>Bacillota</taxon>
        <taxon>Bacilli</taxon>
        <taxon>Bacillales</taxon>
        <taxon>Bacillaceae</taxon>
        <taxon>Oceanobacillus</taxon>
    </lineage>
</organism>
<evidence type="ECO:0000313" key="3">
    <source>
        <dbReference type="Proteomes" id="UP000256520"/>
    </source>
</evidence>
<feature type="transmembrane region" description="Helical" evidence="1">
    <location>
        <begin position="36"/>
        <end position="55"/>
    </location>
</feature>
<evidence type="ECO:0000313" key="2">
    <source>
        <dbReference type="EMBL" id="RDW22109.1"/>
    </source>
</evidence>
<evidence type="ECO:0000256" key="1">
    <source>
        <dbReference type="SAM" id="Phobius"/>
    </source>
</evidence>
<protein>
    <submittedName>
        <fullName evidence="2">Uncharacterized protein</fullName>
    </submittedName>
</protein>
<dbReference type="AlphaFoldDB" id="A0A3D8Q356"/>
<feature type="transmembrane region" description="Helical" evidence="1">
    <location>
        <begin position="7"/>
        <end position="24"/>
    </location>
</feature>
<proteinExistence type="predicted"/>
<keyword evidence="1" id="KW-0812">Transmembrane</keyword>
<comment type="caution">
    <text evidence="2">The sequence shown here is derived from an EMBL/GenBank/DDBJ whole genome shotgun (WGS) entry which is preliminary data.</text>
</comment>
<keyword evidence="3" id="KW-1185">Reference proteome</keyword>
<keyword evidence="1" id="KW-0472">Membrane</keyword>
<reference evidence="3" key="1">
    <citation type="submission" date="2017-11" db="EMBL/GenBank/DDBJ databases">
        <authorList>
            <person name="Zhu W."/>
        </authorList>
    </citation>
    <scope>NUCLEOTIDE SEQUENCE [LARGE SCALE GENOMIC DNA]</scope>
    <source>
        <strain evidence="3">CAU 1051</strain>
    </source>
</reference>
<dbReference type="EMBL" id="PIOD01000001">
    <property type="protein sequence ID" value="RDW22109.1"/>
    <property type="molecule type" value="Genomic_DNA"/>
</dbReference>
<keyword evidence="1" id="KW-1133">Transmembrane helix</keyword>
<accession>A0A3D8Q356</accession>